<evidence type="ECO:0000256" key="2">
    <source>
        <dbReference type="PROSITE-ProRule" id="PRU00335"/>
    </source>
</evidence>
<feature type="domain" description="HTH tetR-type" evidence="4">
    <location>
        <begin position="30"/>
        <end position="90"/>
    </location>
</feature>
<evidence type="ECO:0000313" key="5">
    <source>
        <dbReference type="EMBL" id="SDX24324.1"/>
    </source>
</evidence>
<dbReference type="InterPro" id="IPR009057">
    <property type="entry name" value="Homeodomain-like_sf"/>
</dbReference>
<dbReference type="InterPro" id="IPR001647">
    <property type="entry name" value="HTH_TetR"/>
</dbReference>
<dbReference type="GO" id="GO:0000976">
    <property type="term" value="F:transcription cis-regulatory region binding"/>
    <property type="evidence" value="ECO:0007669"/>
    <property type="project" value="TreeGrafter"/>
</dbReference>
<feature type="compositionally biased region" description="Gly residues" evidence="3">
    <location>
        <begin position="232"/>
        <end position="258"/>
    </location>
</feature>
<feature type="region of interest" description="Disordered" evidence="3">
    <location>
        <begin position="1"/>
        <end position="28"/>
    </location>
</feature>
<reference evidence="5 6" key="1">
    <citation type="submission" date="2016-10" db="EMBL/GenBank/DDBJ databases">
        <authorList>
            <person name="de Groot N.N."/>
        </authorList>
    </citation>
    <scope>NUCLEOTIDE SEQUENCE [LARGE SCALE GENOMIC DNA]</scope>
    <source>
        <strain evidence="5 6">DSM 17890</strain>
    </source>
</reference>
<dbReference type="Pfam" id="PF08362">
    <property type="entry name" value="TetR_C_3"/>
    <property type="match status" value="1"/>
</dbReference>
<dbReference type="GO" id="GO:0045892">
    <property type="term" value="P:negative regulation of DNA-templated transcription"/>
    <property type="evidence" value="ECO:0007669"/>
    <property type="project" value="InterPro"/>
</dbReference>
<dbReference type="OrthoDB" id="2356263at2"/>
<evidence type="ECO:0000313" key="6">
    <source>
        <dbReference type="Proteomes" id="UP000199118"/>
    </source>
</evidence>
<dbReference type="PROSITE" id="PS50977">
    <property type="entry name" value="HTH_TETR_2"/>
    <property type="match status" value="1"/>
</dbReference>
<feature type="region of interest" description="Disordered" evidence="3">
    <location>
        <begin position="223"/>
        <end position="258"/>
    </location>
</feature>
<evidence type="ECO:0000259" key="4">
    <source>
        <dbReference type="PROSITE" id="PS50977"/>
    </source>
</evidence>
<dbReference type="SUPFAM" id="SSF46689">
    <property type="entry name" value="Homeodomain-like"/>
    <property type="match status" value="1"/>
</dbReference>
<keyword evidence="6" id="KW-1185">Reference proteome</keyword>
<dbReference type="PRINTS" id="PR00455">
    <property type="entry name" value="HTHTETR"/>
</dbReference>
<dbReference type="AlphaFoldDB" id="A0A1H3A551"/>
<dbReference type="Gene3D" id="1.10.10.60">
    <property type="entry name" value="Homeodomain-like"/>
    <property type="match status" value="1"/>
</dbReference>
<dbReference type="Proteomes" id="UP000199118">
    <property type="component" value="Unassembled WGS sequence"/>
</dbReference>
<dbReference type="STRING" id="356660.SAMN05444336_10449"/>
<proteinExistence type="predicted"/>
<name>A0A1H3A551_9RHOB</name>
<feature type="DNA-binding region" description="H-T-H motif" evidence="2">
    <location>
        <begin position="53"/>
        <end position="72"/>
    </location>
</feature>
<dbReference type="EMBL" id="FNMZ01000004">
    <property type="protein sequence ID" value="SDX24324.1"/>
    <property type="molecule type" value="Genomic_DNA"/>
</dbReference>
<dbReference type="PANTHER" id="PTHR30055:SF196">
    <property type="entry name" value="HTH-TYPE TRANSCRIPTIONAL REGULATOR RUTR"/>
    <property type="match status" value="1"/>
</dbReference>
<sequence>MSAPPQGPDSDPAPDSPRAARTKRRTRIQAENEEKILDSALDAFAQHGFRGTTLDQIAEGAGMSKPNLLYYFRRKEDIHAALMTRLLEEWLEPLEAFSAQGDPMREIRAYIRRKLEMAREKPRESRLFASEIMSGAPRIEEYLSGRLKALVDEKTRVIRAWIADGKIRRVDPHHLIFAIWATTQHYADFDVQVRLLLDAKAGADGHLDDAARFLEELFLRGLAPGTEPDGSPGAGSGGRTGAGPDGRTGAGPDGKTGG</sequence>
<protein>
    <submittedName>
        <fullName evidence="5">Transcriptional regulator, TetR family</fullName>
    </submittedName>
</protein>
<dbReference type="Gene3D" id="1.10.357.10">
    <property type="entry name" value="Tetracycline Repressor, domain 2"/>
    <property type="match status" value="1"/>
</dbReference>
<evidence type="ECO:0000256" key="3">
    <source>
        <dbReference type="SAM" id="MobiDB-lite"/>
    </source>
</evidence>
<evidence type="ECO:0000256" key="1">
    <source>
        <dbReference type="ARBA" id="ARBA00023125"/>
    </source>
</evidence>
<feature type="compositionally biased region" description="Low complexity" evidence="3">
    <location>
        <begin position="1"/>
        <end position="10"/>
    </location>
</feature>
<dbReference type="InterPro" id="IPR013573">
    <property type="entry name" value="Tscrpt_reg_YcdC_C"/>
</dbReference>
<dbReference type="InterPro" id="IPR050109">
    <property type="entry name" value="HTH-type_TetR-like_transc_reg"/>
</dbReference>
<dbReference type="InterPro" id="IPR036271">
    <property type="entry name" value="Tet_transcr_reg_TetR-rel_C_sf"/>
</dbReference>
<dbReference type="SUPFAM" id="SSF48498">
    <property type="entry name" value="Tetracyclin repressor-like, C-terminal domain"/>
    <property type="match status" value="1"/>
</dbReference>
<dbReference type="Pfam" id="PF00440">
    <property type="entry name" value="TetR_N"/>
    <property type="match status" value="1"/>
</dbReference>
<dbReference type="PANTHER" id="PTHR30055">
    <property type="entry name" value="HTH-TYPE TRANSCRIPTIONAL REGULATOR RUTR"/>
    <property type="match status" value="1"/>
</dbReference>
<organism evidence="5 6">
    <name type="scientific">Albimonas donghaensis</name>
    <dbReference type="NCBI Taxonomy" id="356660"/>
    <lineage>
        <taxon>Bacteria</taxon>
        <taxon>Pseudomonadati</taxon>
        <taxon>Pseudomonadota</taxon>
        <taxon>Alphaproteobacteria</taxon>
        <taxon>Rhodobacterales</taxon>
        <taxon>Paracoccaceae</taxon>
        <taxon>Albimonas</taxon>
    </lineage>
</organism>
<accession>A0A1H3A551</accession>
<dbReference type="GO" id="GO:0003700">
    <property type="term" value="F:DNA-binding transcription factor activity"/>
    <property type="evidence" value="ECO:0007669"/>
    <property type="project" value="TreeGrafter"/>
</dbReference>
<keyword evidence="1 2" id="KW-0238">DNA-binding</keyword>
<gene>
    <name evidence="5" type="ORF">SAMN05444336_10449</name>
</gene>